<dbReference type="Proteomes" id="UP000277094">
    <property type="component" value="Unassembled WGS sequence"/>
</dbReference>
<feature type="transmembrane region" description="Helical" evidence="7">
    <location>
        <begin position="20"/>
        <end position="44"/>
    </location>
</feature>
<feature type="domain" description="Major facilitator superfamily (MFS) profile" evidence="8">
    <location>
        <begin position="19"/>
        <end position="409"/>
    </location>
</feature>
<feature type="transmembrane region" description="Helical" evidence="7">
    <location>
        <begin position="312"/>
        <end position="330"/>
    </location>
</feature>
<gene>
    <name evidence="9" type="ORF">EFL95_05040</name>
</gene>
<feature type="transmembrane region" description="Helical" evidence="7">
    <location>
        <begin position="256"/>
        <end position="275"/>
    </location>
</feature>
<dbReference type="InterPro" id="IPR011701">
    <property type="entry name" value="MFS"/>
</dbReference>
<dbReference type="InterPro" id="IPR050171">
    <property type="entry name" value="MFS_Transporters"/>
</dbReference>
<reference evidence="9 10" key="1">
    <citation type="submission" date="2018-11" db="EMBL/GenBank/DDBJ databases">
        <authorList>
            <person name="Li F."/>
        </authorList>
    </citation>
    <scope>NUCLEOTIDE SEQUENCE [LARGE SCALE GENOMIC DNA]</scope>
    <source>
        <strain evidence="9 10">KIS18-7</strain>
    </source>
</reference>
<protein>
    <submittedName>
        <fullName evidence="9">MFS transporter</fullName>
    </submittedName>
</protein>
<dbReference type="PROSITE" id="PS50850">
    <property type="entry name" value="MFS"/>
    <property type="match status" value="1"/>
</dbReference>
<evidence type="ECO:0000256" key="1">
    <source>
        <dbReference type="ARBA" id="ARBA00004651"/>
    </source>
</evidence>
<organism evidence="9 10">
    <name type="scientific">Nocardioides marmorisolisilvae</name>
    <dbReference type="NCBI Taxonomy" id="1542737"/>
    <lineage>
        <taxon>Bacteria</taxon>
        <taxon>Bacillati</taxon>
        <taxon>Actinomycetota</taxon>
        <taxon>Actinomycetes</taxon>
        <taxon>Propionibacteriales</taxon>
        <taxon>Nocardioidaceae</taxon>
        <taxon>Nocardioides</taxon>
    </lineage>
</organism>
<comment type="subcellular location">
    <subcellularLocation>
        <location evidence="1">Cell membrane</location>
        <topology evidence="1">Multi-pass membrane protein</topology>
    </subcellularLocation>
</comment>
<feature type="transmembrane region" description="Helical" evidence="7">
    <location>
        <begin position="173"/>
        <end position="196"/>
    </location>
</feature>
<evidence type="ECO:0000256" key="5">
    <source>
        <dbReference type="ARBA" id="ARBA00022989"/>
    </source>
</evidence>
<keyword evidence="6 7" id="KW-0472">Membrane</keyword>
<evidence type="ECO:0000256" key="4">
    <source>
        <dbReference type="ARBA" id="ARBA00022692"/>
    </source>
</evidence>
<evidence type="ECO:0000256" key="3">
    <source>
        <dbReference type="ARBA" id="ARBA00022475"/>
    </source>
</evidence>
<accession>A0A3N0DS59</accession>
<evidence type="ECO:0000259" key="8">
    <source>
        <dbReference type="PROSITE" id="PS50850"/>
    </source>
</evidence>
<dbReference type="GO" id="GO:0005886">
    <property type="term" value="C:plasma membrane"/>
    <property type="evidence" value="ECO:0007669"/>
    <property type="project" value="UniProtKB-SubCell"/>
</dbReference>
<dbReference type="OrthoDB" id="3865324at2"/>
<proteinExistence type="predicted"/>
<dbReference type="RefSeq" id="WP_123232961.1">
    <property type="nucleotide sequence ID" value="NZ_RJSG01000002.1"/>
</dbReference>
<dbReference type="PANTHER" id="PTHR23517:SF3">
    <property type="entry name" value="INTEGRAL MEMBRANE TRANSPORT PROTEIN"/>
    <property type="match status" value="1"/>
</dbReference>
<keyword evidence="2" id="KW-0813">Transport</keyword>
<keyword evidence="5 7" id="KW-1133">Transmembrane helix</keyword>
<feature type="transmembrane region" description="Helical" evidence="7">
    <location>
        <begin position="217"/>
        <end position="236"/>
    </location>
</feature>
<sequence length="417" mass="43305">MTSEVLAPLTKRGVPIDPTLRVLAAGTFVNRAGSGALVTVFALFFTRKVGLEPSQIGVALSVGAFVGMLTQVPFGHLGDIRGPREVMRGLMFVTGLLSLTLLVIRDFWLLILLMAVFTGVEAGANGVRNGYIARIATGGQGVRFKAYLRAITNVAIGIGALLGGLALAVDETWAYLSVIALDGIGTIGAGLLYASLPHIPPAPERAEGEPRLGVLRDLPYVVVTLLAGIIAMHFVIIEVGIPLWVAEHTAAPKSMVAVLLVLNTAAVALFQVRLARGSDKVMSSVKLAIYGAAMIAGGFAIISFASGVGRTAAILILLVGSGVHVVGEMLTSGASWGVSMGLAPVERQGQYQGFAGLGFSIANVAAPTLTTLLCIEWGRPGWFILGGLILSAALLNQPVCAWALRTREKYGAATASG</sequence>
<evidence type="ECO:0000256" key="7">
    <source>
        <dbReference type="SAM" id="Phobius"/>
    </source>
</evidence>
<comment type="caution">
    <text evidence="9">The sequence shown here is derived from an EMBL/GenBank/DDBJ whole genome shotgun (WGS) entry which is preliminary data.</text>
</comment>
<evidence type="ECO:0000256" key="2">
    <source>
        <dbReference type="ARBA" id="ARBA00022448"/>
    </source>
</evidence>
<dbReference type="Gene3D" id="1.20.1250.20">
    <property type="entry name" value="MFS general substrate transporter like domains"/>
    <property type="match status" value="1"/>
</dbReference>
<dbReference type="SUPFAM" id="SSF103473">
    <property type="entry name" value="MFS general substrate transporter"/>
    <property type="match status" value="1"/>
</dbReference>
<feature type="transmembrane region" description="Helical" evidence="7">
    <location>
        <begin position="86"/>
        <end position="104"/>
    </location>
</feature>
<feature type="transmembrane region" description="Helical" evidence="7">
    <location>
        <begin position="147"/>
        <end position="167"/>
    </location>
</feature>
<dbReference type="GO" id="GO:0022857">
    <property type="term" value="F:transmembrane transporter activity"/>
    <property type="evidence" value="ECO:0007669"/>
    <property type="project" value="InterPro"/>
</dbReference>
<feature type="transmembrane region" description="Helical" evidence="7">
    <location>
        <begin position="287"/>
        <end position="306"/>
    </location>
</feature>
<feature type="transmembrane region" description="Helical" evidence="7">
    <location>
        <begin position="382"/>
        <end position="404"/>
    </location>
</feature>
<keyword evidence="3" id="KW-1003">Cell membrane</keyword>
<evidence type="ECO:0000313" key="9">
    <source>
        <dbReference type="EMBL" id="RNL78462.1"/>
    </source>
</evidence>
<feature type="transmembrane region" description="Helical" evidence="7">
    <location>
        <begin position="56"/>
        <end position="74"/>
    </location>
</feature>
<dbReference type="PANTHER" id="PTHR23517">
    <property type="entry name" value="RESISTANCE PROTEIN MDTM, PUTATIVE-RELATED-RELATED"/>
    <property type="match status" value="1"/>
</dbReference>
<evidence type="ECO:0000256" key="6">
    <source>
        <dbReference type="ARBA" id="ARBA00023136"/>
    </source>
</evidence>
<keyword evidence="10" id="KW-1185">Reference proteome</keyword>
<name>A0A3N0DS59_9ACTN</name>
<dbReference type="Pfam" id="PF07690">
    <property type="entry name" value="MFS_1"/>
    <property type="match status" value="1"/>
</dbReference>
<dbReference type="InterPro" id="IPR020846">
    <property type="entry name" value="MFS_dom"/>
</dbReference>
<dbReference type="AlphaFoldDB" id="A0A3N0DS59"/>
<dbReference type="InterPro" id="IPR036259">
    <property type="entry name" value="MFS_trans_sf"/>
</dbReference>
<dbReference type="EMBL" id="RJSG01000002">
    <property type="protein sequence ID" value="RNL78462.1"/>
    <property type="molecule type" value="Genomic_DNA"/>
</dbReference>
<feature type="transmembrane region" description="Helical" evidence="7">
    <location>
        <begin position="351"/>
        <end position="370"/>
    </location>
</feature>
<keyword evidence="4 7" id="KW-0812">Transmembrane</keyword>
<evidence type="ECO:0000313" key="10">
    <source>
        <dbReference type="Proteomes" id="UP000277094"/>
    </source>
</evidence>